<feature type="binding site" evidence="7 9">
    <location>
        <position position="116"/>
    </location>
    <ligand>
        <name>3-methyl-2-oxobutanoate</name>
        <dbReference type="ChEBI" id="CHEBI:11851"/>
    </ligand>
</feature>
<feature type="binding site" evidence="7 9">
    <location>
        <position position="86"/>
    </location>
    <ligand>
        <name>3-methyl-2-oxobutanoate</name>
        <dbReference type="ChEBI" id="CHEBI:11851"/>
    </ligand>
</feature>
<keyword evidence="11" id="KW-0489">Methyltransferase</keyword>
<dbReference type="EC" id="2.1.2.11" evidence="7"/>
<dbReference type="InterPro" id="IPR040442">
    <property type="entry name" value="Pyrv_kinase-like_dom_sf"/>
</dbReference>
<comment type="cofactor">
    <cofactor evidence="7 10">
        <name>Mg(2+)</name>
        <dbReference type="ChEBI" id="CHEBI:18420"/>
    </cofactor>
    <text evidence="7 10">Binds 1 Mg(2+) ion per subunit.</text>
</comment>
<keyword evidence="7 10" id="KW-0479">Metal-binding</keyword>
<dbReference type="Pfam" id="PF02548">
    <property type="entry name" value="Pantoate_transf"/>
    <property type="match status" value="1"/>
</dbReference>
<keyword evidence="12" id="KW-1185">Reference proteome</keyword>
<dbReference type="GO" id="GO:0015940">
    <property type="term" value="P:pantothenate biosynthetic process"/>
    <property type="evidence" value="ECO:0007669"/>
    <property type="project" value="UniProtKB-UniRule"/>
</dbReference>
<evidence type="ECO:0000256" key="2">
    <source>
        <dbReference type="ARBA" id="ARBA00008676"/>
    </source>
</evidence>
<proteinExistence type="inferred from homology"/>
<dbReference type="SUPFAM" id="SSF51621">
    <property type="entry name" value="Phosphoenolpyruvate/pyruvate domain"/>
    <property type="match status" value="1"/>
</dbReference>
<reference evidence="11 12" key="2">
    <citation type="journal article" date="2008" name="Science">
        <title>Environmental genomics reveals a single-species ecosystem deep within Earth.</title>
        <authorList>
            <person name="Chivian D."/>
            <person name="Brodie E.L."/>
            <person name="Alm E.J."/>
            <person name="Culley D.E."/>
            <person name="Dehal P.S."/>
            <person name="Desantis T.Z."/>
            <person name="Gihring T.M."/>
            <person name="Lapidus A."/>
            <person name="Lin L.H."/>
            <person name="Lowry S.R."/>
            <person name="Moser D.P."/>
            <person name="Richardson P.M."/>
            <person name="Southam G."/>
            <person name="Wanger G."/>
            <person name="Pratt L.M."/>
            <person name="Andersen G.L."/>
            <person name="Hazen T.C."/>
            <person name="Brockman F.J."/>
            <person name="Arkin A.P."/>
            <person name="Onstott T.C."/>
        </authorList>
    </citation>
    <scope>NUCLEOTIDE SEQUENCE [LARGE SCALE GENOMIC DNA]</scope>
    <source>
        <strain evidence="11 12">MP104C</strain>
    </source>
</reference>
<feature type="active site" description="Proton acceptor" evidence="7 8">
    <location>
        <position position="185"/>
    </location>
</feature>
<dbReference type="Gene3D" id="3.20.20.60">
    <property type="entry name" value="Phosphoenolpyruvate-binding domains"/>
    <property type="match status" value="1"/>
</dbReference>
<protein>
    <recommendedName>
        <fullName evidence="7">3-methyl-2-oxobutanoate hydroxymethyltransferase</fullName>
        <ecNumber evidence="7">2.1.2.11</ecNumber>
    </recommendedName>
    <alternativeName>
        <fullName evidence="7">Ketopantoate hydroxymethyltransferase</fullName>
        <shortName evidence="7">KPHMT</shortName>
    </alternativeName>
</protein>
<dbReference type="GO" id="GO:0005737">
    <property type="term" value="C:cytoplasm"/>
    <property type="evidence" value="ECO:0007669"/>
    <property type="project" value="UniProtKB-SubCell"/>
</dbReference>
<feature type="binding site" evidence="7 10">
    <location>
        <position position="118"/>
    </location>
    <ligand>
        <name>Mg(2+)</name>
        <dbReference type="ChEBI" id="CHEBI:18420"/>
    </ligand>
</feature>
<evidence type="ECO:0000313" key="12">
    <source>
        <dbReference type="Proteomes" id="UP000008544"/>
    </source>
</evidence>
<dbReference type="RefSeq" id="WP_012301262.1">
    <property type="nucleotide sequence ID" value="NC_010424.1"/>
</dbReference>
<dbReference type="HAMAP" id="MF_00156">
    <property type="entry name" value="PanB"/>
    <property type="match status" value="1"/>
</dbReference>
<dbReference type="InterPro" id="IPR015813">
    <property type="entry name" value="Pyrv/PenolPyrv_kinase-like_dom"/>
</dbReference>
<evidence type="ECO:0000256" key="5">
    <source>
        <dbReference type="ARBA" id="ARBA00022679"/>
    </source>
</evidence>
<evidence type="ECO:0000256" key="10">
    <source>
        <dbReference type="PIRSR" id="PIRSR000388-3"/>
    </source>
</evidence>
<accession>B1I1N7</accession>
<dbReference type="CDD" id="cd06557">
    <property type="entry name" value="KPHMT-like"/>
    <property type="match status" value="1"/>
</dbReference>
<dbReference type="eggNOG" id="COG0413">
    <property type="taxonomic scope" value="Bacteria"/>
</dbReference>
<comment type="catalytic activity">
    <reaction evidence="7">
        <text>(6R)-5,10-methylene-5,6,7,8-tetrahydrofolate + 3-methyl-2-oxobutanoate + H2O = 2-dehydropantoate + (6S)-5,6,7,8-tetrahydrofolate</text>
        <dbReference type="Rhea" id="RHEA:11824"/>
        <dbReference type="ChEBI" id="CHEBI:11561"/>
        <dbReference type="ChEBI" id="CHEBI:11851"/>
        <dbReference type="ChEBI" id="CHEBI:15377"/>
        <dbReference type="ChEBI" id="CHEBI:15636"/>
        <dbReference type="ChEBI" id="CHEBI:57453"/>
        <dbReference type="EC" id="2.1.2.11"/>
    </reaction>
</comment>
<dbReference type="OrthoDB" id="9781789at2"/>
<dbReference type="NCBIfam" id="NF001452">
    <property type="entry name" value="PRK00311.1"/>
    <property type="match status" value="1"/>
</dbReference>
<evidence type="ECO:0000313" key="11">
    <source>
        <dbReference type="EMBL" id="ACA58668.1"/>
    </source>
</evidence>
<evidence type="ECO:0000256" key="6">
    <source>
        <dbReference type="ARBA" id="ARBA00056497"/>
    </source>
</evidence>
<dbReference type="KEGG" id="dau:Daud_0100"/>
<comment type="pathway">
    <text evidence="1 7">Cofactor biosynthesis; (R)-pantothenate biosynthesis; (R)-pantoate from 3-methyl-2-oxobutanoate: step 1/2.</text>
</comment>
<name>B1I1N7_DESAP</name>
<dbReference type="HOGENOM" id="CLU_036645_1_0_9"/>
<dbReference type="AlphaFoldDB" id="B1I1N7"/>
<keyword evidence="7 10" id="KW-0460">Magnesium</keyword>
<dbReference type="InterPro" id="IPR003700">
    <property type="entry name" value="Pantoate_hydroxy_MeTrfase"/>
</dbReference>
<evidence type="ECO:0000256" key="4">
    <source>
        <dbReference type="ARBA" id="ARBA00022655"/>
    </source>
</evidence>
<feature type="binding site" evidence="7 9">
    <location>
        <begin position="47"/>
        <end position="48"/>
    </location>
    <ligand>
        <name>3-methyl-2-oxobutanoate</name>
        <dbReference type="ChEBI" id="CHEBI:11851"/>
    </ligand>
</feature>
<comment type="subcellular location">
    <subcellularLocation>
        <location evidence="7">Cytoplasm</location>
    </subcellularLocation>
</comment>
<dbReference type="STRING" id="477974.Daud_0100"/>
<comment type="similarity">
    <text evidence="2 7">Belongs to the PanB family.</text>
</comment>
<evidence type="ECO:0000256" key="1">
    <source>
        <dbReference type="ARBA" id="ARBA00005033"/>
    </source>
</evidence>
<evidence type="ECO:0000256" key="9">
    <source>
        <dbReference type="PIRSR" id="PIRSR000388-2"/>
    </source>
</evidence>
<evidence type="ECO:0000256" key="7">
    <source>
        <dbReference type="HAMAP-Rule" id="MF_00156"/>
    </source>
</evidence>
<gene>
    <name evidence="7" type="primary">panB</name>
    <name evidence="11" type="ordered locus">Daud_0100</name>
</gene>
<comment type="function">
    <text evidence="6 7">Catalyzes the reversible reaction in which hydroxymethyl group from 5,10-methylenetetrahydrofolate is transferred onto alpha-ketoisovalerate to form ketopantoate.</text>
</comment>
<evidence type="ECO:0000256" key="3">
    <source>
        <dbReference type="ARBA" id="ARBA00011424"/>
    </source>
</evidence>
<dbReference type="GO" id="GO:0000287">
    <property type="term" value="F:magnesium ion binding"/>
    <property type="evidence" value="ECO:0007669"/>
    <property type="project" value="TreeGrafter"/>
</dbReference>
<dbReference type="GO" id="GO:0032259">
    <property type="term" value="P:methylation"/>
    <property type="evidence" value="ECO:0007669"/>
    <property type="project" value="UniProtKB-KW"/>
</dbReference>
<keyword evidence="5 7" id="KW-0808">Transferase</keyword>
<sequence length="276" mass="29966">MADKRLTTLDIRRKKEEGRPITMLTAYDCPTARLVDEAGIDIVLVGDSVGNVILGYDSTIPVTMADMLHHTRAVSRGVRRALVVGDMPFLSYNVDRVEAIRNAGRFLQEGGAQAVKLEGGREVAETVRVLVSAGIPVMGHIGLTPQSVHQLGGYRVQGRDAASARRLLEDARILEEAGVFAMVLECVPVPLAQRITAAVNVPTIGIGAGPYCDGQVLVTHDLLGLYGGFTPRFVKRYAALHGEIGRALREFREEVESGRFPAEEHGFAMPEEELPE</sequence>
<dbReference type="PANTHER" id="PTHR20881">
    <property type="entry name" value="3-METHYL-2-OXOBUTANOATE HYDROXYMETHYLTRANSFERASE"/>
    <property type="match status" value="1"/>
</dbReference>
<dbReference type="Proteomes" id="UP000008544">
    <property type="component" value="Chromosome"/>
</dbReference>
<dbReference type="GO" id="GO:0008168">
    <property type="term" value="F:methyltransferase activity"/>
    <property type="evidence" value="ECO:0007669"/>
    <property type="project" value="UniProtKB-KW"/>
</dbReference>
<reference evidence="12" key="1">
    <citation type="submission" date="2007-10" db="EMBL/GenBank/DDBJ databases">
        <title>Complete sequence of chromosome of Desulforudis audaxviator MP104C.</title>
        <authorList>
            <person name="Copeland A."/>
            <person name="Lucas S."/>
            <person name="Lapidus A."/>
            <person name="Barry K."/>
            <person name="Glavina del Rio T."/>
            <person name="Dalin E."/>
            <person name="Tice H."/>
            <person name="Bruce D."/>
            <person name="Pitluck S."/>
            <person name="Lowry S.R."/>
            <person name="Larimer F."/>
            <person name="Land M.L."/>
            <person name="Hauser L."/>
            <person name="Kyrpides N."/>
            <person name="Ivanova N.N."/>
            <person name="Richardson P."/>
        </authorList>
    </citation>
    <scope>NUCLEOTIDE SEQUENCE [LARGE SCALE GENOMIC DNA]</scope>
    <source>
        <strain evidence="12">MP104C</strain>
    </source>
</reference>
<dbReference type="GO" id="GO:0003864">
    <property type="term" value="F:3-methyl-2-oxobutanoate hydroxymethyltransferase activity"/>
    <property type="evidence" value="ECO:0007669"/>
    <property type="project" value="UniProtKB-UniRule"/>
</dbReference>
<evidence type="ECO:0000256" key="8">
    <source>
        <dbReference type="PIRSR" id="PIRSR000388-1"/>
    </source>
</evidence>
<keyword evidence="7" id="KW-0963">Cytoplasm</keyword>
<dbReference type="PANTHER" id="PTHR20881:SF0">
    <property type="entry name" value="3-METHYL-2-OXOBUTANOATE HYDROXYMETHYLTRANSFERASE"/>
    <property type="match status" value="1"/>
</dbReference>
<dbReference type="UniPathway" id="UPA00028">
    <property type="reaction ID" value="UER00003"/>
</dbReference>
<organism evidence="11 12">
    <name type="scientific">Desulforudis audaxviator (strain MP104C)</name>
    <dbReference type="NCBI Taxonomy" id="477974"/>
    <lineage>
        <taxon>Bacteria</taxon>
        <taxon>Bacillati</taxon>
        <taxon>Bacillota</taxon>
        <taxon>Clostridia</taxon>
        <taxon>Thermoanaerobacterales</taxon>
        <taxon>Candidatus Desulforudaceae</taxon>
        <taxon>Candidatus Desulforudis</taxon>
    </lineage>
</organism>
<feature type="binding site" evidence="7 10">
    <location>
        <position position="86"/>
    </location>
    <ligand>
        <name>Mg(2+)</name>
        <dbReference type="ChEBI" id="CHEBI:18420"/>
    </ligand>
</feature>
<dbReference type="EMBL" id="CP000860">
    <property type="protein sequence ID" value="ACA58668.1"/>
    <property type="molecule type" value="Genomic_DNA"/>
</dbReference>
<feature type="binding site" evidence="7 10">
    <location>
        <position position="47"/>
    </location>
    <ligand>
        <name>Mg(2+)</name>
        <dbReference type="ChEBI" id="CHEBI:18420"/>
    </ligand>
</feature>
<keyword evidence="4 7" id="KW-0566">Pantothenate biosynthesis</keyword>
<dbReference type="FunFam" id="3.20.20.60:FF:000003">
    <property type="entry name" value="3-methyl-2-oxobutanoate hydroxymethyltransferase"/>
    <property type="match status" value="1"/>
</dbReference>
<comment type="subunit">
    <text evidence="3 7">Homodecamer; pentamer of dimers.</text>
</comment>
<dbReference type="PIRSF" id="PIRSF000388">
    <property type="entry name" value="Pantoate_hydroxy_MeTrfase"/>
    <property type="match status" value="1"/>
</dbReference>
<dbReference type="NCBIfam" id="TIGR00222">
    <property type="entry name" value="panB"/>
    <property type="match status" value="1"/>
</dbReference>